<protein>
    <submittedName>
        <fullName evidence="3">Regulator of g protein signaling</fullName>
    </submittedName>
</protein>
<dbReference type="InterPro" id="IPR016137">
    <property type="entry name" value="RGS"/>
</dbReference>
<feature type="region of interest" description="Disordered" evidence="1">
    <location>
        <begin position="302"/>
        <end position="334"/>
    </location>
</feature>
<feature type="compositionally biased region" description="Basic and acidic residues" evidence="1">
    <location>
        <begin position="214"/>
        <end position="231"/>
    </location>
</feature>
<dbReference type="PRINTS" id="PR01301">
    <property type="entry name" value="RGSPROTEIN"/>
</dbReference>
<dbReference type="InterPro" id="IPR044926">
    <property type="entry name" value="RGS_subdomain_2"/>
</dbReference>
<dbReference type="PANTHER" id="PTHR10845">
    <property type="entry name" value="REGULATOR OF G PROTEIN SIGNALING"/>
    <property type="match status" value="1"/>
</dbReference>
<feature type="compositionally biased region" description="Low complexity" evidence="1">
    <location>
        <begin position="315"/>
        <end position="333"/>
    </location>
</feature>
<gene>
    <name evidence="3" type="ORF">M0812_08697</name>
</gene>
<feature type="compositionally biased region" description="Basic and acidic residues" evidence="1">
    <location>
        <begin position="174"/>
        <end position="188"/>
    </location>
</feature>
<evidence type="ECO:0000256" key="1">
    <source>
        <dbReference type="SAM" id="MobiDB-lite"/>
    </source>
</evidence>
<feature type="region of interest" description="Disordered" evidence="1">
    <location>
        <begin position="132"/>
        <end position="157"/>
    </location>
</feature>
<evidence type="ECO:0000313" key="3">
    <source>
        <dbReference type="EMBL" id="KAJ3446160.1"/>
    </source>
</evidence>
<feature type="region of interest" description="Disordered" evidence="1">
    <location>
        <begin position="174"/>
        <end position="287"/>
    </location>
</feature>
<accession>A0AAV8A0C6</accession>
<evidence type="ECO:0000259" key="2">
    <source>
        <dbReference type="PROSITE" id="PS50132"/>
    </source>
</evidence>
<sequence>MKIPVFREVKQIQLLFGKRNKKNFKKNQLIQERNLKEERNVGTSLYRNNSENIISDSPSKILLHPLNSLKENFHATNFLQTPRSQPLHQKKTLSSLKKQKLKILQNQNQNLTPSFHQLISFDDIENFPLSGEKSLNRKRKKKEESSKSLDSPQLDNKRDERLKKLFLLAMREVQSEKKRSRLNSDKKQRFGKGKLNLSRKSKRNKRRTRKDKKMYKTPEKQPKRGKSDVNRINKQFNISQTPQKRSVNLPSKSPSQNLFPKFWKSKNKFNGNSRRKSNFSRRVSEKPRVFHKKSLEKEFESIYERSSNRKPRIVTPNSSPNKSKNTKTNIKSTLSRKEQKEMVFSLVPNLETLFLQKNGIKYFTEFAKSELSSENIEFYISVENIKIIKEREQFKKEAEKLFNTYIKPNSLQEINIPSSIRKKIIEEAEMNFFTPHTFDQAQNSIWNLMANDSFQRFFSHSAAYKLYKEIKNINGTLRFKTRKHLRQKSYF</sequence>
<dbReference type="PROSITE" id="PS50132">
    <property type="entry name" value="RGS"/>
    <property type="match status" value="1"/>
</dbReference>
<feature type="domain" description="RGS" evidence="2">
    <location>
        <begin position="349"/>
        <end position="467"/>
    </location>
</feature>
<dbReference type="SUPFAM" id="SSF48097">
    <property type="entry name" value="Regulator of G-protein signaling, RGS"/>
    <property type="match status" value="1"/>
</dbReference>
<proteinExistence type="predicted"/>
<evidence type="ECO:0000313" key="4">
    <source>
        <dbReference type="Proteomes" id="UP001146793"/>
    </source>
</evidence>
<feature type="compositionally biased region" description="Basic residues" evidence="1">
    <location>
        <begin position="189"/>
        <end position="213"/>
    </location>
</feature>
<reference evidence="3" key="1">
    <citation type="submission" date="2022-08" db="EMBL/GenBank/DDBJ databases">
        <title>Novel sulphate-reducing endosymbionts in the free-living metamonad Anaeramoeba.</title>
        <authorList>
            <person name="Jerlstrom-Hultqvist J."/>
            <person name="Cepicka I."/>
            <person name="Gallot-Lavallee L."/>
            <person name="Salas-Leiva D."/>
            <person name="Curtis B.A."/>
            <person name="Zahonova K."/>
            <person name="Pipaliya S."/>
            <person name="Dacks J."/>
            <person name="Roger A.J."/>
        </authorList>
    </citation>
    <scope>NUCLEOTIDE SEQUENCE</scope>
    <source>
        <strain evidence="3">Busselton2</strain>
    </source>
</reference>
<dbReference type="CDD" id="cd07440">
    <property type="entry name" value="RGS"/>
    <property type="match status" value="1"/>
</dbReference>
<feature type="compositionally biased region" description="Basic residues" evidence="1">
    <location>
        <begin position="263"/>
        <end position="279"/>
    </location>
</feature>
<dbReference type="InterPro" id="IPR036305">
    <property type="entry name" value="RGS_sf"/>
</dbReference>
<dbReference type="AlphaFoldDB" id="A0AAV8A0C6"/>
<dbReference type="PANTHER" id="PTHR10845:SF254">
    <property type="entry name" value="RGS DOMAIN-CONTAINING PROTEIN-RELATED"/>
    <property type="match status" value="1"/>
</dbReference>
<dbReference type="Proteomes" id="UP001146793">
    <property type="component" value="Unassembled WGS sequence"/>
</dbReference>
<dbReference type="Pfam" id="PF00615">
    <property type="entry name" value="RGS"/>
    <property type="match status" value="1"/>
</dbReference>
<dbReference type="Gene3D" id="1.10.167.10">
    <property type="entry name" value="Regulator of G-protein Signalling 4, domain 2"/>
    <property type="match status" value="1"/>
</dbReference>
<dbReference type="SMART" id="SM00315">
    <property type="entry name" value="RGS"/>
    <property type="match status" value="1"/>
</dbReference>
<name>A0AAV8A0C6_9EUKA</name>
<comment type="caution">
    <text evidence="3">The sequence shown here is derived from an EMBL/GenBank/DDBJ whole genome shotgun (WGS) entry which is preliminary data.</text>
</comment>
<organism evidence="3 4">
    <name type="scientific">Anaeramoeba flamelloides</name>
    <dbReference type="NCBI Taxonomy" id="1746091"/>
    <lineage>
        <taxon>Eukaryota</taxon>
        <taxon>Metamonada</taxon>
        <taxon>Anaeramoebidae</taxon>
        <taxon>Anaeramoeba</taxon>
    </lineage>
</organism>
<dbReference type="EMBL" id="JANTQA010000021">
    <property type="protein sequence ID" value="KAJ3446160.1"/>
    <property type="molecule type" value="Genomic_DNA"/>
</dbReference>
<feature type="compositionally biased region" description="Polar residues" evidence="1">
    <location>
        <begin position="232"/>
        <end position="258"/>
    </location>
</feature>